<comment type="caution">
    <text evidence="3">The sequence shown here is derived from an EMBL/GenBank/DDBJ whole genome shotgun (WGS) entry which is preliminary data.</text>
</comment>
<dbReference type="Gene3D" id="3.40.190.10">
    <property type="entry name" value="Periplasmic binding protein-like II"/>
    <property type="match status" value="1"/>
</dbReference>
<feature type="domain" description="ABC-type glycine betaine transport system substrate-binding" evidence="2">
    <location>
        <begin position="46"/>
        <end position="306"/>
    </location>
</feature>
<dbReference type="GO" id="GO:0022857">
    <property type="term" value="F:transmembrane transporter activity"/>
    <property type="evidence" value="ECO:0007669"/>
    <property type="project" value="InterPro"/>
</dbReference>
<dbReference type="SUPFAM" id="SSF53850">
    <property type="entry name" value="Periplasmic binding protein-like II"/>
    <property type="match status" value="1"/>
</dbReference>
<proteinExistence type="predicted"/>
<evidence type="ECO:0000313" key="4">
    <source>
        <dbReference type="Proteomes" id="UP000252770"/>
    </source>
</evidence>
<dbReference type="EMBL" id="QOUI01000004">
    <property type="protein sequence ID" value="RCK70056.1"/>
    <property type="molecule type" value="Genomic_DNA"/>
</dbReference>
<dbReference type="Gene3D" id="3.40.190.120">
    <property type="entry name" value="Osmoprotection protein (prox), domain 2"/>
    <property type="match status" value="1"/>
</dbReference>
<protein>
    <submittedName>
        <fullName evidence="3">Glycine/betaine ABC transporter substrate-binding protein</fullName>
    </submittedName>
</protein>
<dbReference type="InterPro" id="IPR007210">
    <property type="entry name" value="ABC_Gly_betaine_transp_sub-bd"/>
</dbReference>
<dbReference type="AlphaFoldDB" id="A0A367YVY3"/>
<dbReference type="Proteomes" id="UP000252770">
    <property type="component" value="Unassembled WGS sequence"/>
</dbReference>
<dbReference type="GO" id="GO:0043190">
    <property type="term" value="C:ATP-binding cassette (ABC) transporter complex"/>
    <property type="evidence" value="ECO:0007669"/>
    <property type="project" value="InterPro"/>
</dbReference>
<feature type="signal peptide" evidence="1">
    <location>
        <begin position="1"/>
        <end position="23"/>
    </location>
</feature>
<dbReference type="RefSeq" id="WP_114126242.1">
    <property type="nucleotide sequence ID" value="NZ_QOUI01000004.1"/>
</dbReference>
<sequence>MTRKRWILTAAAAATALVLSACGAGSNPLEGGGASESAAPAPEAGEVVVGSANFTESQVLAELYAQAMQAQGVQATTRPNIGSREVYLTALQDGSISVIPEYTGNLLLYFDPESPASTAEEIETALEEVLAEEQLVLGTPSEATDQDVYVVTAEYSQQNQVTSLEDLADLAPDAVLGGPAELAERSYGPPGLAELYGVEFGEFRPYDAPAVKIRDLNDGKIQVATFFTTESAIGDNGYVQLEDPQGMILPQNIVPLMAPQVAQNTAAVDAMDAVSEALTTEELTALNKAVDVDRRNPGEVAGEWLASEGLA</sequence>
<name>A0A367YVY3_9ACTN</name>
<dbReference type="Pfam" id="PF04069">
    <property type="entry name" value="OpuAC"/>
    <property type="match status" value="1"/>
</dbReference>
<accession>A0A367YVY3</accession>
<dbReference type="PROSITE" id="PS51257">
    <property type="entry name" value="PROKAR_LIPOPROTEIN"/>
    <property type="match status" value="1"/>
</dbReference>
<gene>
    <name evidence="3" type="ORF">DT076_08660</name>
</gene>
<keyword evidence="4" id="KW-1185">Reference proteome</keyword>
<reference evidence="3 4" key="1">
    <citation type="submission" date="2018-07" db="EMBL/GenBank/DDBJ databases">
        <title>Desertimonas flava gen. nov. sp. nov.</title>
        <authorList>
            <person name="Liu S."/>
        </authorList>
    </citation>
    <scope>NUCLEOTIDE SEQUENCE [LARGE SCALE GENOMIC DNA]</scope>
    <source>
        <strain evidence="3 4">16Sb5-5</strain>
    </source>
</reference>
<evidence type="ECO:0000256" key="1">
    <source>
        <dbReference type="SAM" id="SignalP"/>
    </source>
</evidence>
<evidence type="ECO:0000313" key="3">
    <source>
        <dbReference type="EMBL" id="RCK70056.1"/>
    </source>
</evidence>
<feature type="chain" id="PRO_5039408860" evidence="1">
    <location>
        <begin position="24"/>
        <end position="311"/>
    </location>
</feature>
<organism evidence="3 4">
    <name type="scientific">Desertihabitans brevis</name>
    <dbReference type="NCBI Taxonomy" id="2268447"/>
    <lineage>
        <taxon>Bacteria</taxon>
        <taxon>Bacillati</taxon>
        <taxon>Actinomycetota</taxon>
        <taxon>Actinomycetes</taxon>
        <taxon>Propionibacteriales</taxon>
        <taxon>Propionibacteriaceae</taxon>
        <taxon>Desertihabitans</taxon>
    </lineage>
</organism>
<evidence type="ECO:0000259" key="2">
    <source>
        <dbReference type="Pfam" id="PF04069"/>
    </source>
</evidence>
<keyword evidence="1" id="KW-0732">Signal</keyword>
<dbReference type="CDD" id="cd13606">
    <property type="entry name" value="PBP2_ProX_like"/>
    <property type="match status" value="1"/>
</dbReference>